<keyword evidence="3" id="KW-1185">Reference proteome</keyword>
<protein>
    <submittedName>
        <fullName evidence="2">Uncharacterized protein</fullName>
    </submittedName>
</protein>
<dbReference type="RefSeq" id="WP_006975378.1">
    <property type="nucleotide sequence ID" value="NZ_ABCS01000090.1"/>
</dbReference>
<gene>
    <name evidence="2" type="ORF">PPSIR1_34208</name>
</gene>
<dbReference type="EMBL" id="ABCS01000090">
    <property type="protein sequence ID" value="EDM75485.1"/>
    <property type="molecule type" value="Genomic_DNA"/>
</dbReference>
<dbReference type="STRING" id="391625.PPSIR1_34208"/>
<evidence type="ECO:0000313" key="2">
    <source>
        <dbReference type="EMBL" id="EDM75485.1"/>
    </source>
</evidence>
<proteinExistence type="predicted"/>
<feature type="transmembrane region" description="Helical" evidence="1">
    <location>
        <begin position="89"/>
        <end position="105"/>
    </location>
</feature>
<dbReference type="Proteomes" id="UP000005801">
    <property type="component" value="Unassembled WGS sequence"/>
</dbReference>
<evidence type="ECO:0000256" key="1">
    <source>
        <dbReference type="SAM" id="Phobius"/>
    </source>
</evidence>
<dbReference type="AlphaFoldDB" id="A6GF88"/>
<evidence type="ECO:0000313" key="3">
    <source>
        <dbReference type="Proteomes" id="UP000005801"/>
    </source>
</evidence>
<dbReference type="OrthoDB" id="5511781at2"/>
<keyword evidence="1" id="KW-0812">Transmembrane</keyword>
<reference evidence="2 3" key="1">
    <citation type="submission" date="2007-06" db="EMBL/GenBank/DDBJ databases">
        <authorList>
            <person name="Shimkets L."/>
            <person name="Ferriera S."/>
            <person name="Johnson J."/>
            <person name="Kravitz S."/>
            <person name="Beeson K."/>
            <person name="Sutton G."/>
            <person name="Rogers Y.-H."/>
            <person name="Friedman R."/>
            <person name="Frazier M."/>
            <person name="Venter J.C."/>
        </authorList>
    </citation>
    <scope>NUCLEOTIDE SEQUENCE [LARGE SCALE GENOMIC DNA]</scope>
    <source>
        <strain evidence="2 3">SIR-1</strain>
    </source>
</reference>
<comment type="caution">
    <text evidence="2">The sequence shown here is derived from an EMBL/GenBank/DDBJ whole genome shotgun (WGS) entry which is preliminary data.</text>
</comment>
<keyword evidence="1" id="KW-1133">Transmembrane helix</keyword>
<name>A6GF88_9BACT</name>
<keyword evidence="1" id="KW-0472">Membrane</keyword>
<sequence>MAESDAHTAYPAEVYEGFDAFMQQIIKDTYERGSKRPEFVALVLASGELLPMAWGRIKKAGVRDLALGAAGVVALRLGIRWLLGGPLGVILTGFTVATLISFFWANQQEVLARRKPYKQLIADTHEKFEDIQDRYRNKRYDAGERALLIEGLLRRTLAEIEKPLESDEESEGDED</sequence>
<accession>A6GF88</accession>
<organism evidence="2 3">
    <name type="scientific">Plesiocystis pacifica SIR-1</name>
    <dbReference type="NCBI Taxonomy" id="391625"/>
    <lineage>
        <taxon>Bacteria</taxon>
        <taxon>Pseudomonadati</taxon>
        <taxon>Myxococcota</taxon>
        <taxon>Polyangia</taxon>
        <taxon>Nannocystales</taxon>
        <taxon>Nannocystaceae</taxon>
        <taxon>Plesiocystis</taxon>
    </lineage>
</organism>